<dbReference type="Pfam" id="PF12937">
    <property type="entry name" value="F-box-like"/>
    <property type="match status" value="1"/>
</dbReference>
<dbReference type="InterPro" id="IPR015915">
    <property type="entry name" value="Kelch-typ_b-propeller"/>
</dbReference>
<evidence type="ECO:0000259" key="3">
    <source>
        <dbReference type="PROSITE" id="PS50181"/>
    </source>
</evidence>
<name>C3XQ14_BRAFL</name>
<feature type="compositionally biased region" description="Polar residues" evidence="2">
    <location>
        <begin position="604"/>
        <end position="622"/>
    </location>
</feature>
<evidence type="ECO:0000313" key="4">
    <source>
        <dbReference type="EMBL" id="EEN70035.1"/>
    </source>
</evidence>
<feature type="compositionally biased region" description="Basic and acidic residues" evidence="2">
    <location>
        <begin position="501"/>
        <end position="510"/>
    </location>
</feature>
<feature type="compositionally biased region" description="Polar residues" evidence="2">
    <location>
        <begin position="523"/>
        <end position="534"/>
    </location>
</feature>
<evidence type="ECO:0000256" key="2">
    <source>
        <dbReference type="SAM" id="MobiDB-lite"/>
    </source>
</evidence>
<organism evidence="4">
    <name type="scientific">Branchiostoma floridae</name>
    <name type="common">Florida lancelet</name>
    <name type="synonym">Amphioxus</name>
    <dbReference type="NCBI Taxonomy" id="7739"/>
    <lineage>
        <taxon>Eukaryota</taxon>
        <taxon>Metazoa</taxon>
        <taxon>Chordata</taxon>
        <taxon>Cephalochordata</taxon>
        <taxon>Leptocardii</taxon>
        <taxon>Amphioxiformes</taxon>
        <taxon>Branchiostomatidae</taxon>
        <taxon>Branchiostoma</taxon>
    </lineage>
</organism>
<dbReference type="InterPro" id="IPR052821">
    <property type="entry name" value="F-box_only_SRC"/>
</dbReference>
<dbReference type="Pfam" id="PF01344">
    <property type="entry name" value="Kelch_1"/>
    <property type="match status" value="1"/>
</dbReference>
<dbReference type="PROSITE" id="PS50181">
    <property type="entry name" value="FBOX"/>
    <property type="match status" value="1"/>
</dbReference>
<dbReference type="CDD" id="cd22110">
    <property type="entry name" value="F-box_FBXO42"/>
    <property type="match status" value="1"/>
</dbReference>
<accession>C3XQ14</accession>
<dbReference type="STRING" id="7739.C3XQ14"/>
<feature type="compositionally biased region" description="Basic and acidic residues" evidence="2">
    <location>
        <begin position="535"/>
        <end position="553"/>
    </location>
</feature>
<dbReference type="SMART" id="SM00256">
    <property type="entry name" value="FBOX"/>
    <property type="match status" value="1"/>
</dbReference>
<dbReference type="SUPFAM" id="SSF117281">
    <property type="entry name" value="Kelch motif"/>
    <property type="match status" value="2"/>
</dbReference>
<evidence type="ECO:0000256" key="1">
    <source>
        <dbReference type="ARBA" id="ARBA00022441"/>
    </source>
</evidence>
<dbReference type="Gene3D" id="2.120.10.80">
    <property type="entry name" value="Kelch-type beta propeller"/>
    <property type="match status" value="2"/>
</dbReference>
<dbReference type="PANTHER" id="PTHR46432">
    <property type="entry name" value="F-BOX ONLY PROTEIN 42"/>
    <property type="match status" value="1"/>
</dbReference>
<dbReference type="PANTHER" id="PTHR46432:SF1">
    <property type="entry name" value="F-BOX ONLY PROTEIN 42"/>
    <property type="match status" value="1"/>
</dbReference>
<dbReference type="InParanoid" id="C3XQ14"/>
<feature type="compositionally biased region" description="Basic and acidic residues" evidence="2">
    <location>
        <begin position="574"/>
        <end position="585"/>
    </location>
</feature>
<dbReference type="AlphaFoldDB" id="C3XQ14"/>
<dbReference type="InterPro" id="IPR036047">
    <property type="entry name" value="F-box-like_dom_sf"/>
</dbReference>
<dbReference type="SUPFAM" id="SSF81383">
    <property type="entry name" value="F-box domain"/>
    <property type="match status" value="1"/>
</dbReference>
<keyword evidence="1" id="KW-0880">Kelch repeat</keyword>
<dbReference type="EMBL" id="GG666451">
    <property type="protein sequence ID" value="EEN70035.1"/>
    <property type="molecule type" value="Genomic_DNA"/>
</dbReference>
<gene>
    <name evidence="4" type="ORF">BRAFLDRAFT_67390</name>
</gene>
<dbReference type="InterPro" id="IPR006652">
    <property type="entry name" value="Kelch_1"/>
</dbReference>
<reference evidence="4" key="1">
    <citation type="journal article" date="2008" name="Nature">
        <title>The amphioxus genome and the evolution of the chordate karyotype.</title>
        <authorList>
            <consortium name="US DOE Joint Genome Institute (JGI-PGF)"/>
            <person name="Putnam N.H."/>
            <person name="Butts T."/>
            <person name="Ferrier D.E.K."/>
            <person name="Furlong R.F."/>
            <person name="Hellsten U."/>
            <person name="Kawashima T."/>
            <person name="Robinson-Rechavi M."/>
            <person name="Shoguchi E."/>
            <person name="Terry A."/>
            <person name="Yu J.-K."/>
            <person name="Benito-Gutierrez E.L."/>
            <person name="Dubchak I."/>
            <person name="Garcia-Fernandez J."/>
            <person name="Gibson-Brown J.J."/>
            <person name="Grigoriev I.V."/>
            <person name="Horton A.C."/>
            <person name="de Jong P.J."/>
            <person name="Jurka J."/>
            <person name="Kapitonov V.V."/>
            <person name="Kohara Y."/>
            <person name="Kuroki Y."/>
            <person name="Lindquist E."/>
            <person name="Lucas S."/>
            <person name="Osoegawa K."/>
            <person name="Pennacchio L.A."/>
            <person name="Salamov A.A."/>
            <person name="Satou Y."/>
            <person name="Sauka-Spengler T."/>
            <person name="Schmutz J."/>
            <person name="Shin-I T."/>
            <person name="Toyoda A."/>
            <person name="Bronner-Fraser M."/>
            <person name="Fujiyama A."/>
            <person name="Holland L.Z."/>
            <person name="Holland P.W.H."/>
            <person name="Satoh N."/>
            <person name="Rokhsar D.S."/>
        </authorList>
    </citation>
    <scope>NUCLEOTIDE SEQUENCE [LARGE SCALE GENOMIC DNA]</scope>
    <source>
        <strain evidence="4">S238N-H82</strain>
        <tissue evidence="4">Testes</tissue>
    </source>
</reference>
<proteinExistence type="predicted"/>
<dbReference type="InterPro" id="IPR001810">
    <property type="entry name" value="F-box_dom"/>
</dbReference>
<dbReference type="Pfam" id="PF13415">
    <property type="entry name" value="Beta-prop_FBX42"/>
    <property type="match status" value="1"/>
</dbReference>
<dbReference type="eggNOG" id="KOG0379">
    <property type="taxonomic scope" value="Eukaryota"/>
</dbReference>
<dbReference type="Gene3D" id="1.20.1280.50">
    <property type="match status" value="1"/>
</dbReference>
<feature type="domain" description="F-box" evidence="3">
    <location>
        <begin position="9"/>
        <end position="58"/>
    </location>
</feature>
<feature type="compositionally biased region" description="Polar residues" evidence="2">
    <location>
        <begin position="557"/>
        <end position="571"/>
    </location>
</feature>
<feature type="region of interest" description="Disordered" evidence="2">
    <location>
        <begin position="482"/>
        <end position="641"/>
    </location>
</feature>
<protein>
    <recommendedName>
        <fullName evidence="3">F-box domain-containing protein</fullName>
    </recommendedName>
</protein>
<sequence>MDDSAACSGFSVNELPEEVLERILLFLSPYGQYKTAALVCKLWRRLIKGVSKQHYQSFITSIGEGAIQWQTIRGPSHQPQPAPRISHSACYFDDDQAMYVFGGSSVANPNTCFNDLWRFDLASEEWVRPLASGGKFHNPLIPVHISKGDFSSFPHVILQVLPATATGQVLHDQAVVSADRRAISFPAPGPPAASMVVNVTIPWAKATLAPSIRFATTTVAVLARSESSAPVVVSVPSVINTTSSVTMATECWSVIGGGYPPVSCGCSYPSPKAWASLLRYKRCLVLFGGCARPSPYPYHQPERYFDEIHLYTPTDNRWNNVVTSPSPPPVAGHGASVIGDRMVVIGGSLSLQRRSNDVWVLNLQTMEWTMQQVQGTPPLPRFGHTQVVLDDQTILIIGGCGGANQNFSDAWMLRLDTTPWTWTQLGVDNENLAAPHIWCHPGCKVGNYVVFLSQDPNMSNMSSLHNKPSPLRLETHRHPSLQTLRRLPPSFDPSQCPHGSNGREERRCENGVRGSFARPVRTLSPQPSTSGQQEQRLRFGPREARDVTEHDGASRSLPVQPSTSGHQQQRLRFTPRDASDKDEPRGAWGGSSGNISEGKRPNLPNGSASKQPKMDSLQSHAGTSFGDPTVPSTSRANSERAELGRNMGSLAMFRATNSSDGSIASGSDFVSNGQRVVPRGQGLSAACLEETKPMTSGSEKDITSPFQPATRPVRRVEDGYNVDREEVGHRDVSSCNDRKIKSPLHRFRCADVPRDCQTCMGMHMYVLDVSAAQTTGRVRWLEMPNNEGFFAPEETSLHSVVMGRGDVIVYGGMESVRSKRQTGIRLGLVTMPNKLYRLTARRV</sequence>